<dbReference type="KEGG" id="dov:DSCO28_15140"/>
<accession>A0A5K7ZFL1</accession>
<dbReference type="EMBL" id="AP021876">
    <property type="protein sequence ID" value="BBO80948.1"/>
    <property type="molecule type" value="Genomic_DNA"/>
</dbReference>
<organism evidence="1 2">
    <name type="scientific">Desulfosarcina ovata subsp. sediminis</name>
    <dbReference type="NCBI Taxonomy" id="885957"/>
    <lineage>
        <taxon>Bacteria</taxon>
        <taxon>Pseudomonadati</taxon>
        <taxon>Thermodesulfobacteriota</taxon>
        <taxon>Desulfobacteria</taxon>
        <taxon>Desulfobacterales</taxon>
        <taxon>Desulfosarcinaceae</taxon>
        <taxon>Desulfosarcina</taxon>
    </lineage>
</organism>
<reference evidence="1 2" key="1">
    <citation type="submission" date="2019-11" db="EMBL/GenBank/DDBJ databases">
        <title>Comparative genomics of hydrocarbon-degrading Desulfosarcina strains.</title>
        <authorList>
            <person name="Watanabe M."/>
            <person name="Kojima H."/>
            <person name="Fukui M."/>
        </authorList>
    </citation>
    <scope>NUCLEOTIDE SEQUENCE [LARGE SCALE GENOMIC DNA]</scope>
    <source>
        <strain evidence="1 2">28bB2T</strain>
    </source>
</reference>
<evidence type="ECO:0000313" key="2">
    <source>
        <dbReference type="Proteomes" id="UP000425960"/>
    </source>
</evidence>
<protein>
    <submittedName>
        <fullName evidence="1">Uncharacterized protein</fullName>
    </submittedName>
</protein>
<dbReference type="AlphaFoldDB" id="A0A5K7ZFL1"/>
<gene>
    <name evidence="1" type="ORF">DSCO28_15140</name>
</gene>
<proteinExistence type="predicted"/>
<dbReference type="Proteomes" id="UP000425960">
    <property type="component" value="Chromosome"/>
</dbReference>
<sequence length="64" mass="7439">MNAPPKIDITWPIGNQATVRRQNLCDRFYVRIRLGRWNRLGKSKKDGLWVKKTEKAPRAASSML</sequence>
<name>A0A5K7ZFL1_9BACT</name>
<evidence type="ECO:0000313" key="1">
    <source>
        <dbReference type="EMBL" id="BBO80948.1"/>
    </source>
</evidence>